<sequence length="260" mass="27967">MASPVEAAFRRESAADAAASLPVPDLVHSPPRRASLPFRQPERPALSSTTFAPTYGGQSMVRSISQPVLTGAEHARYTASRAASLGRATGRATGHSLGSGLSRGSSQTSSRSWSRRARLSLGNSDGDVEMDKPARSELAFSSSSSNSSSSNSITDVFLDRPQRNFMSPRSSEPLPPAFGYDDASLPWSPYPSATRAPRPPSPVQPDRSGRRTPSPSTSRLVPTGRVRMRSTEPSPVSARAAALRIRRCTPRFKVREIVRH</sequence>
<comment type="caution">
    <text evidence="2">The sequence shown here is derived from an EMBL/GenBank/DDBJ whole genome shotgun (WGS) entry which is preliminary data.</text>
</comment>
<evidence type="ECO:0000313" key="3">
    <source>
        <dbReference type="Proteomes" id="UP001222932"/>
    </source>
</evidence>
<dbReference type="EMBL" id="BTCM01000002">
    <property type="protein sequence ID" value="GMK55151.1"/>
    <property type="molecule type" value="Genomic_DNA"/>
</dbReference>
<dbReference type="Proteomes" id="UP001222932">
    <property type="component" value="Unassembled WGS sequence"/>
</dbReference>
<reference evidence="2" key="2">
    <citation type="submission" date="2023-06" db="EMBL/GenBank/DDBJ databases">
        <authorList>
            <person name="Kobayashi Y."/>
            <person name="Kayamori A."/>
            <person name="Aoki K."/>
            <person name="Shiwa Y."/>
            <person name="Fujita N."/>
            <person name="Sugita T."/>
            <person name="Iwasaki W."/>
            <person name="Tanaka N."/>
            <person name="Takashima M."/>
        </authorList>
    </citation>
    <scope>NUCLEOTIDE SEQUENCE</scope>
    <source>
        <strain evidence="2">HIS016</strain>
    </source>
</reference>
<feature type="compositionally biased region" description="Low complexity" evidence="1">
    <location>
        <begin position="211"/>
        <end position="223"/>
    </location>
</feature>
<protein>
    <submittedName>
        <fullName evidence="2">Uncharacterized protein</fullName>
    </submittedName>
</protein>
<gene>
    <name evidence="2" type="ORF">CspeluHIS016_0202070</name>
</gene>
<name>A0AAD3TQJ4_9TREE</name>
<feature type="compositionally biased region" description="Polar residues" evidence="1">
    <location>
        <begin position="46"/>
        <end position="57"/>
    </location>
</feature>
<evidence type="ECO:0000313" key="2">
    <source>
        <dbReference type="EMBL" id="GMK55151.1"/>
    </source>
</evidence>
<evidence type="ECO:0000256" key="1">
    <source>
        <dbReference type="SAM" id="MobiDB-lite"/>
    </source>
</evidence>
<dbReference type="AlphaFoldDB" id="A0AAD3TQJ4"/>
<feature type="region of interest" description="Disordered" evidence="1">
    <location>
        <begin position="163"/>
        <end position="237"/>
    </location>
</feature>
<feature type="region of interest" description="Disordered" evidence="1">
    <location>
        <begin position="83"/>
        <end position="130"/>
    </location>
</feature>
<proteinExistence type="predicted"/>
<organism evidence="2 3">
    <name type="scientific">Cutaneotrichosporon spelunceum</name>
    <dbReference type="NCBI Taxonomy" id="1672016"/>
    <lineage>
        <taxon>Eukaryota</taxon>
        <taxon>Fungi</taxon>
        <taxon>Dikarya</taxon>
        <taxon>Basidiomycota</taxon>
        <taxon>Agaricomycotina</taxon>
        <taxon>Tremellomycetes</taxon>
        <taxon>Trichosporonales</taxon>
        <taxon>Trichosporonaceae</taxon>
        <taxon>Cutaneotrichosporon</taxon>
    </lineage>
</organism>
<keyword evidence="3" id="KW-1185">Reference proteome</keyword>
<reference evidence="2" key="1">
    <citation type="journal article" date="2023" name="BMC Genomics">
        <title>Chromosome-level genome assemblies of Cutaneotrichosporon spp. (Trichosporonales, Basidiomycota) reveal imbalanced evolution between nucleotide sequences and chromosome synteny.</title>
        <authorList>
            <person name="Kobayashi Y."/>
            <person name="Kayamori A."/>
            <person name="Aoki K."/>
            <person name="Shiwa Y."/>
            <person name="Matsutani M."/>
            <person name="Fujita N."/>
            <person name="Sugita T."/>
            <person name="Iwasaki W."/>
            <person name="Tanaka N."/>
            <person name="Takashima M."/>
        </authorList>
    </citation>
    <scope>NUCLEOTIDE SEQUENCE</scope>
    <source>
        <strain evidence="2">HIS016</strain>
    </source>
</reference>
<accession>A0AAD3TQJ4</accession>
<feature type="region of interest" description="Disordered" evidence="1">
    <location>
        <begin position="1"/>
        <end position="57"/>
    </location>
</feature>
<feature type="compositionally biased region" description="Low complexity" evidence="1">
    <location>
        <begin position="94"/>
        <end position="112"/>
    </location>
</feature>